<dbReference type="Proteomes" id="UP000607281">
    <property type="component" value="Unassembled WGS sequence"/>
</dbReference>
<comment type="caution">
    <text evidence="1">The sequence shown here is derived from an EMBL/GenBank/DDBJ whole genome shotgun (WGS) entry which is preliminary data.</text>
</comment>
<accession>A0ABR8CQD9</accession>
<name>A0ABR8CQD9_9NOST</name>
<keyword evidence="2" id="KW-1185">Reference proteome</keyword>
<sequence>MNNQTRLQMILADTPVSRVLSAISYAGRNAIAEVNLPNWWLAGGAVRNTVWCSIFGENCRLFIKDFDIAFFDETGNRTQELAAQAYLTEQFPNYLFDVKNQASFARWRTGHRPYTSTEDGIENWLHTATAVGVRLNTQEQWEFFTPYGLDDLFAGIIRPTQTHIHNPDADNKAADFLSKCPCLRLADSFDN</sequence>
<protein>
    <submittedName>
        <fullName evidence="1">Nucleotidyltransferase family protein</fullName>
    </submittedName>
</protein>
<gene>
    <name evidence="1" type="ORF">H6G18_10610</name>
</gene>
<dbReference type="PANTHER" id="PTHR39166:SF1">
    <property type="entry name" value="BLL1166 PROTEIN"/>
    <property type="match status" value="1"/>
</dbReference>
<evidence type="ECO:0000313" key="1">
    <source>
        <dbReference type="EMBL" id="MBD2344598.1"/>
    </source>
</evidence>
<dbReference type="PANTHER" id="PTHR39166">
    <property type="entry name" value="BLL1166 PROTEIN"/>
    <property type="match status" value="1"/>
</dbReference>
<reference evidence="1 2" key="1">
    <citation type="journal article" date="2020" name="ISME J.">
        <title>Comparative genomics reveals insights into cyanobacterial evolution and habitat adaptation.</title>
        <authorList>
            <person name="Chen M.Y."/>
            <person name="Teng W.K."/>
            <person name="Zhao L."/>
            <person name="Hu C.X."/>
            <person name="Zhou Y.K."/>
            <person name="Han B.P."/>
            <person name="Song L.R."/>
            <person name="Shu W.S."/>
        </authorList>
    </citation>
    <scope>NUCLEOTIDE SEQUENCE [LARGE SCALE GENOMIC DNA]</scope>
    <source>
        <strain evidence="1 2">FACHB-260</strain>
    </source>
</reference>
<dbReference type="EMBL" id="JACJRF010000014">
    <property type="protein sequence ID" value="MBD2344598.1"/>
    <property type="molecule type" value="Genomic_DNA"/>
</dbReference>
<evidence type="ECO:0000313" key="2">
    <source>
        <dbReference type="Proteomes" id="UP000607281"/>
    </source>
</evidence>
<dbReference type="InterPro" id="IPR009267">
    <property type="entry name" value="NTP_transf_6"/>
</dbReference>
<dbReference type="RefSeq" id="WP_190407125.1">
    <property type="nucleotide sequence ID" value="NZ_JACJRF010000014.1"/>
</dbReference>
<proteinExistence type="predicted"/>
<dbReference type="Pfam" id="PF06042">
    <property type="entry name" value="NTP_transf_6"/>
    <property type="match status" value="1"/>
</dbReference>
<organism evidence="1 2">
    <name type="scientific">Anabaena subtropica FACHB-260</name>
    <dbReference type="NCBI Taxonomy" id="2692884"/>
    <lineage>
        <taxon>Bacteria</taxon>
        <taxon>Bacillati</taxon>
        <taxon>Cyanobacteriota</taxon>
        <taxon>Cyanophyceae</taxon>
        <taxon>Nostocales</taxon>
        <taxon>Nostocaceae</taxon>
        <taxon>Anabaena</taxon>
    </lineage>
</organism>